<dbReference type="AlphaFoldDB" id="A0A640SHV5"/>
<dbReference type="GO" id="GO:0043190">
    <property type="term" value="C:ATP-binding cassette (ABC) transporter complex"/>
    <property type="evidence" value="ECO:0007669"/>
    <property type="project" value="InterPro"/>
</dbReference>
<evidence type="ECO:0000313" key="9">
    <source>
        <dbReference type="EMBL" id="WUS24323.1"/>
    </source>
</evidence>
<dbReference type="Proteomes" id="UP000435837">
    <property type="component" value="Unassembled WGS sequence"/>
</dbReference>
<organism evidence="8 10">
    <name type="scientific">Streptomyces caniferus</name>
    <dbReference type="NCBI Taxonomy" id="285557"/>
    <lineage>
        <taxon>Bacteria</taxon>
        <taxon>Bacillati</taxon>
        <taxon>Actinomycetota</taxon>
        <taxon>Actinomycetes</taxon>
        <taxon>Kitasatosporales</taxon>
        <taxon>Streptomycetaceae</taxon>
        <taxon>Streptomyces</taxon>
    </lineage>
</organism>
<gene>
    <name evidence="9" type="ORF">OG727_19705</name>
    <name evidence="8" type="ORF">Scani_73010</name>
</gene>
<evidence type="ECO:0000256" key="4">
    <source>
        <dbReference type="ARBA" id="ARBA00023136"/>
    </source>
</evidence>
<dbReference type="EMBL" id="CP108473">
    <property type="protein sequence ID" value="WUS24323.1"/>
    <property type="molecule type" value="Genomic_DNA"/>
</dbReference>
<dbReference type="RefSeq" id="WP_159481751.1">
    <property type="nucleotide sequence ID" value="NZ_BAAATH010000001.1"/>
</dbReference>
<feature type="transmembrane region" description="Helical" evidence="6">
    <location>
        <begin position="70"/>
        <end position="92"/>
    </location>
</feature>
<name>A0A640SHV5_9ACTN</name>
<feature type="domain" description="ABC transmembrane type-2" evidence="7">
    <location>
        <begin position="27"/>
        <end position="262"/>
    </location>
</feature>
<evidence type="ECO:0000256" key="5">
    <source>
        <dbReference type="ARBA" id="ARBA00023251"/>
    </source>
</evidence>
<keyword evidence="11" id="KW-1185">Reference proteome</keyword>
<keyword evidence="3 6" id="KW-1133">Transmembrane helix</keyword>
<dbReference type="InterPro" id="IPR047817">
    <property type="entry name" value="ABC2_TM_bact-type"/>
</dbReference>
<dbReference type="InterPro" id="IPR013525">
    <property type="entry name" value="ABC2_TM"/>
</dbReference>
<dbReference type="GO" id="GO:0046677">
    <property type="term" value="P:response to antibiotic"/>
    <property type="evidence" value="ECO:0007669"/>
    <property type="project" value="UniProtKB-KW"/>
</dbReference>
<feature type="transmembrane region" description="Helical" evidence="6">
    <location>
        <begin position="150"/>
        <end position="169"/>
    </location>
</feature>
<keyword evidence="2 6" id="KW-0812">Transmembrane</keyword>
<comment type="subcellular location">
    <subcellularLocation>
        <location evidence="6">Cell membrane</location>
        <topology evidence="6">Multi-pass membrane protein</topology>
    </subcellularLocation>
    <subcellularLocation>
        <location evidence="1">Membrane</location>
        <topology evidence="1">Multi-pass membrane protein</topology>
    </subcellularLocation>
</comment>
<dbReference type="Proteomes" id="UP001432292">
    <property type="component" value="Chromosome"/>
</dbReference>
<feature type="transmembrane region" description="Helical" evidence="6">
    <location>
        <begin position="237"/>
        <end position="255"/>
    </location>
</feature>
<keyword evidence="5" id="KW-0046">Antibiotic resistance</keyword>
<reference evidence="9" key="2">
    <citation type="submission" date="2022-10" db="EMBL/GenBank/DDBJ databases">
        <title>The complete genomes of actinobacterial strains from the NBC collection.</title>
        <authorList>
            <person name="Joergensen T.S."/>
            <person name="Alvarez Arevalo M."/>
            <person name="Sterndorff E.B."/>
            <person name="Faurdal D."/>
            <person name="Vuksanovic O."/>
            <person name="Mourched A.-S."/>
            <person name="Charusanti P."/>
            <person name="Shaw S."/>
            <person name="Blin K."/>
            <person name="Weber T."/>
        </authorList>
    </citation>
    <scope>NUCLEOTIDE SEQUENCE</scope>
    <source>
        <strain evidence="9">NBC_01256</strain>
    </source>
</reference>
<evidence type="ECO:0000259" key="7">
    <source>
        <dbReference type="PROSITE" id="PS51012"/>
    </source>
</evidence>
<evidence type="ECO:0000256" key="3">
    <source>
        <dbReference type="ARBA" id="ARBA00022989"/>
    </source>
</evidence>
<feature type="transmembrane region" description="Helical" evidence="6">
    <location>
        <begin position="113"/>
        <end position="138"/>
    </location>
</feature>
<evidence type="ECO:0000256" key="2">
    <source>
        <dbReference type="ARBA" id="ARBA00022692"/>
    </source>
</evidence>
<keyword evidence="6" id="KW-0813">Transport</keyword>
<accession>A0A640SHV5</accession>
<dbReference type="PIRSF" id="PIRSF006648">
    <property type="entry name" value="DrrB"/>
    <property type="match status" value="1"/>
</dbReference>
<dbReference type="OrthoDB" id="670210at2"/>
<dbReference type="InterPro" id="IPR051784">
    <property type="entry name" value="Nod_factor_ABC_transporter"/>
</dbReference>
<keyword evidence="6" id="KW-1003">Cell membrane</keyword>
<evidence type="ECO:0000313" key="8">
    <source>
        <dbReference type="EMBL" id="GFE11033.1"/>
    </source>
</evidence>
<dbReference type="InterPro" id="IPR000412">
    <property type="entry name" value="ABC_2_transport"/>
</dbReference>
<dbReference type="PANTHER" id="PTHR43229:SF2">
    <property type="entry name" value="NODULATION PROTEIN J"/>
    <property type="match status" value="1"/>
</dbReference>
<comment type="similarity">
    <text evidence="6">Belongs to the ABC-2 integral membrane protein family.</text>
</comment>
<protein>
    <recommendedName>
        <fullName evidence="6">Transport permease protein</fullName>
    </recommendedName>
</protein>
<dbReference type="PROSITE" id="PS51012">
    <property type="entry name" value="ABC_TM2"/>
    <property type="match status" value="1"/>
</dbReference>
<keyword evidence="4 6" id="KW-0472">Membrane</keyword>
<evidence type="ECO:0000313" key="10">
    <source>
        <dbReference type="Proteomes" id="UP000435837"/>
    </source>
</evidence>
<evidence type="ECO:0000313" key="11">
    <source>
        <dbReference type="Proteomes" id="UP001432292"/>
    </source>
</evidence>
<dbReference type="GeneID" id="96636792"/>
<dbReference type="EMBL" id="BLIN01000005">
    <property type="protein sequence ID" value="GFE11033.1"/>
    <property type="molecule type" value="Genomic_DNA"/>
</dbReference>
<sequence length="265" mass="27987">MSTSSYAMRDSMTMLRRNLKHARRYPSLTLQVVAMPIVMLLLFVFVFGGALGTGIGLPGAANDRGAYVDYVVPGIILMAVTSGAISTAVSVSTDMTEGIINRFRTMAISRASVLTGHVVGSVIQTMVSLILVVAVALAVGFRPHATPAEWLAALGLLALLAFALTWLAAAMGMVAKTVESASNAPMPLTFLPFLGSAVVTPDSMPAGLRWFAEYQPFTPLNETLRGLLLGTEIGNNGVIALAWGVALALTGYLWARAAFRRGATR</sequence>
<evidence type="ECO:0000256" key="6">
    <source>
        <dbReference type="RuleBase" id="RU361157"/>
    </source>
</evidence>
<feature type="transmembrane region" description="Helical" evidence="6">
    <location>
        <begin position="25"/>
        <end position="50"/>
    </location>
</feature>
<proteinExistence type="inferred from homology"/>
<dbReference type="PANTHER" id="PTHR43229">
    <property type="entry name" value="NODULATION PROTEIN J"/>
    <property type="match status" value="1"/>
</dbReference>
<evidence type="ECO:0000256" key="1">
    <source>
        <dbReference type="ARBA" id="ARBA00004141"/>
    </source>
</evidence>
<dbReference type="Pfam" id="PF01061">
    <property type="entry name" value="ABC2_membrane"/>
    <property type="match status" value="1"/>
</dbReference>
<feature type="transmembrane region" description="Helical" evidence="6">
    <location>
        <begin position="190"/>
        <end position="212"/>
    </location>
</feature>
<reference evidence="8 10" key="1">
    <citation type="submission" date="2019-12" db="EMBL/GenBank/DDBJ databases">
        <title>Whole genome shotgun sequence of Streptomyces caniferus NBRC 15389.</title>
        <authorList>
            <person name="Ichikawa N."/>
            <person name="Kimura A."/>
            <person name="Kitahashi Y."/>
            <person name="Komaki H."/>
            <person name="Tamura T."/>
        </authorList>
    </citation>
    <scope>NUCLEOTIDE SEQUENCE [LARGE SCALE GENOMIC DNA]</scope>
    <source>
        <strain evidence="8 10">NBRC 15389</strain>
    </source>
</reference>
<dbReference type="GO" id="GO:0140359">
    <property type="term" value="F:ABC-type transporter activity"/>
    <property type="evidence" value="ECO:0007669"/>
    <property type="project" value="InterPro"/>
</dbReference>